<dbReference type="EMBL" id="JAFBMS010000091">
    <property type="protein sequence ID" value="KAG9337229.1"/>
    <property type="molecule type" value="Genomic_DNA"/>
</dbReference>
<organism evidence="2 3">
    <name type="scientific">Albula glossodonta</name>
    <name type="common">roundjaw bonefish</name>
    <dbReference type="NCBI Taxonomy" id="121402"/>
    <lineage>
        <taxon>Eukaryota</taxon>
        <taxon>Metazoa</taxon>
        <taxon>Chordata</taxon>
        <taxon>Craniata</taxon>
        <taxon>Vertebrata</taxon>
        <taxon>Euteleostomi</taxon>
        <taxon>Actinopterygii</taxon>
        <taxon>Neopterygii</taxon>
        <taxon>Teleostei</taxon>
        <taxon>Albuliformes</taxon>
        <taxon>Albulidae</taxon>
        <taxon>Albula</taxon>
    </lineage>
</organism>
<keyword evidence="3" id="KW-1185">Reference proteome</keyword>
<feature type="region of interest" description="Disordered" evidence="1">
    <location>
        <begin position="77"/>
        <end position="109"/>
    </location>
</feature>
<feature type="compositionally biased region" description="Basic and acidic residues" evidence="1">
    <location>
        <begin position="92"/>
        <end position="104"/>
    </location>
</feature>
<evidence type="ECO:0000313" key="3">
    <source>
        <dbReference type="Proteomes" id="UP000824540"/>
    </source>
</evidence>
<sequence length="124" mass="13718">MELSKVTAKLGGEEGLARLSVSHHKSDFNVLPDGNQRSREEMGRELCFAECPLLHATQEHIKAASVSSTCLPLFPSAPKDHTRKCTQGMGDSGKDNEQKRDRAKQIAGNNLQITTTNLKKKRFL</sequence>
<dbReference type="AlphaFoldDB" id="A0A8T2NA98"/>
<dbReference type="Proteomes" id="UP000824540">
    <property type="component" value="Unassembled WGS sequence"/>
</dbReference>
<proteinExistence type="predicted"/>
<gene>
    <name evidence="2" type="ORF">JZ751_029514</name>
</gene>
<evidence type="ECO:0000256" key="1">
    <source>
        <dbReference type="SAM" id="MobiDB-lite"/>
    </source>
</evidence>
<protein>
    <submittedName>
        <fullName evidence="2">Uncharacterized protein</fullName>
    </submittedName>
</protein>
<reference evidence="2" key="1">
    <citation type="thesis" date="2021" institute="BYU ScholarsArchive" country="Provo, UT, USA">
        <title>Applications of and Algorithms for Genome Assembly and Genomic Analyses with an Emphasis on Marine Teleosts.</title>
        <authorList>
            <person name="Pickett B.D."/>
        </authorList>
    </citation>
    <scope>NUCLEOTIDE SEQUENCE</scope>
    <source>
        <strain evidence="2">HI-2016</strain>
    </source>
</reference>
<name>A0A8T2NA98_9TELE</name>
<accession>A0A8T2NA98</accession>
<comment type="caution">
    <text evidence="2">The sequence shown here is derived from an EMBL/GenBank/DDBJ whole genome shotgun (WGS) entry which is preliminary data.</text>
</comment>
<evidence type="ECO:0000313" key="2">
    <source>
        <dbReference type="EMBL" id="KAG9337229.1"/>
    </source>
</evidence>